<dbReference type="SUPFAM" id="SSF56988">
    <property type="entry name" value="Anthrax protective antigen"/>
    <property type="match status" value="9"/>
</dbReference>
<dbReference type="RefSeq" id="WP_095219360.1">
    <property type="nucleotide sequence ID" value="NZ_NPBJ01000021.1"/>
</dbReference>
<dbReference type="InterPro" id="IPR011658">
    <property type="entry name" value="PA14_dom"/>
</dbReference>
<dbReference type="InterPro" id="IPR002901">
    <property type="entry name" value="MGlyc_endo_b_GlcNAc-like_dom"/>
</dbReference>
<proteinExistence type="predicted"/>
<gene>
    <name evidence="3" type="ORF">CHH48_10685</name>
</gene>
<feature type="domain" description="PA14" evidence="2">
    <location>
        <begin position="297"/>
        <end position="446"/>
    </location>
</feature>
<evidence type="ECO:0000313" key="3">
    <source>
        <dbReference type="EMBL" id="PAD99709.1"/>
    </source>
</evidence>
<feature type="domain" description="PA14" evidence="2">
    <location>
        <begin position="25"/>
        <end position="176"/>
    </location>
</feature>
<feature type="domain" description="PA14" evidence="2">
    <location>
        <begin position="1115"/>
        <end position="1260"/>
    </location>
</feature>
<feature type="domain" description="PA14" evidence="2">
    <location>
        <begin position="1255"/>
        <end position="1398"/>
    </location>
</feature>
<dbReference type="PROSITE" id="PS51820">
    <property type="entry name" value="PA14"/>
    <property type="match status" value="6"/>
</dbReference>
<keyword evidence="1" id="KW-0732">Signal</keyword>
<organism evidence="3 4">
    <name type="scientific">Terribacillus saccharophilus</name>
    <dbReference type="NCBI Taxonomy" id="361277"/>
    <lineage>
        <taxon>Bacteria</taxon>
        <taxon>Bacillati</taxon>
        <taxon>Bacillota</taxon>
        <taxon>Bacilli</taxon>
        <taxon>Bacillales</taxon>
        <taxon>Bacillaceae</taxon>
        <taxon>Terribacillus</taxon>
    </lineage>
</organism>
<feature type="domain" description="PA14" evidence="2">
    <location>
        <begin position="569"/>
        <end position="720"/>
    </location>
</feature>
<evidence type="ECO:0000259" key="2">
    <source>
        <dbReference type="PROSITE" id="PS51820"/>
    </source>
</evidence>
<comment type="caution">
    <text evidence="3">The sequence shown here is derived from an EMBL/GenBank/DDBJ whole genome shotgun (WGS) entry which is preliminary data.</text>
</comment>
<feature type="signal peptide" evidence="1">
    <location>
        <begin position="1"/>
        <end position="17"/>
    </location>
</feature>
<name>A0ABX4GY28_9BACI</name>
<evidence type="ECO:0000313" key="4">
    <source>
        <dbReference type="Proteomes" id="UP000216852"/>
    </source>
</evidence>
<feature type="chain" id="PRO_5047269643" description="PA14 domain-containing protein" evidence="1">
    <location>
        <begin position="18"/>
        <end position="1692"/>
    </location>
</feature>
<evidence type="ECO:0000256" key="1">
    <source>
        <dbReference type="SAM" id="SignalP"/>
    </source>
</evidence>
<dbReference type="Proteomes" id="UP000216852">
    <property type="component" value="Unassembled WGS sequence"/>
</dbReference>
<dbReference type="Pfam" id="PF07691">
    <property type="entry name" value="PA14"/>
    <property type="match status" value="7"/>
</dbReference>
<keyword evidence="4" id="KW-1185">Reference proteome</keyword>
<dbReference type="EMBL" id="NPBJ01000021">
    <property type="protein sequence ID" value="PAD99709.1"/>
    <property type="molecule type" value="Genomic_DNA"/>
</dbReference>
<dbReference type="InterPro" id="IPR037524">
    <property type="entry name" value="PA14/GLEYA"/>
</dbReference>
<dbReference type="SMART" id="SM00047">
    <property type="entry name" value="LYZ2"/>
    <property type="match status" value="1"/>
</dbReference>
<dbReference type="Pfam" id="PF01832">
    <property type="entry name" value="Glucosaminidase"/>
    <property type="match status" value="1"/>
</dbReference>
<accession>A0ABX4GY28</accession>
<feature type="domain" description="PA14" evidence="2">
    <location>
        <begin position="843"/>
        <end position="992"/>
    </location>
</feature>
<dbReference type="SMART" id="SM00758">
    <property type="entry name" value="PA14"/>
    <property type="match status" value="6"/>
</dbReference>
<dbReference type="Gene3D" id="3.90.182.10">
    <property type="entry name" value="Toxin - Anthrax Protective Antigen,domain 1"/>
    <property type="match status" value="7"/>
</dbReference>
<protein>
    <recommendedName>
        <fullName evidence="2">PA14 domain-containing protein</fullName>
    </recommendedName>
</protein>
<sequence>MNSAVLIAFAFFVSLFAFVDKTEAADQVSWSVQYFNNTDMSGKPVVQEKLTQQAGGLKVDNGSNAPTSGVNKDNFSAVYTSSQTVPAGKYILRTRADDGIRVYIDGKKIVDDWSPSSYWKSEKAKVITISDNKNQSNKQLHEIKVEYYDKTNGSGLEVYLHNYSQETEKNNWLGLYYNNNSFSGTPVYVEGGSTSGNQQSQLFFDWDREKPNANTPADNFSATYYKKLQGGKDYFVQTYADDQVTAKVGDKTVINQNYNSSGEINTGIATGLASGDQIFQVNYKENTGRAKVAADAAEFGDWVSWYYDNTKLSGMPKARQVTEGDGFSLKVENGTGAPISGIGKDNFSANYSTAQHIDAGTYYIRTRADDGMRVYIDDKLVVDSWDKSSYWKSEQIHAVNIKDKQTSANKDVHTIRIEYYELSNGSGLEFYLNKASEEATEDGWFSTYYNNTNFSGLPAIIEGGATAGTNVKKLFYNWERDKPFQAINADNFTARYYRLLDGSKDYFVQTIADDRVKAEVNGKTVINRWSNSSGVVDTGIITDLKSGSNVMSVDYMESTGRARVAGEVVPLGNWIALYYNNTKLSGFPAAQNTISGNGTSLKVENGYGSPVNEVGGDYFSASYATAQRIKAGNYVLRTRADDGMRVYLDGKLVMDNWESSSYWASEKTKVISVKDREDAASDQKDIHTIQIEYYEQTKGSGLEFYLEPADNLLEKDSWVGLYYNNKSLSGTPVKAVGGNNTRQKVDAVSYNWGTGKPYSEVNADNFSARYMKLLEGGKDYFIQTNADDGIRVNLDDERIIDRWSNSSGKTDFATITGLKNGDHKLSIDYFENTGEAAISANIGSFGDWIASYYNNTNLSGNPKVQETISGDGSSLKVENGKGSPAEGINSDNFSASYETATRIKAGRYLLRSRADDGMRIYIDGKEVVNEWEPSSYWKSETTDYIDIKDTGSGSDKDVHKIRIEYYDKTNGSGLEFYLHDAEKEVEADSWFAQFYPNSTLSGDYVQTVGGATSGNKLDQIAYNWDRDKPFSNMNADNFSASFTKKIAGNNEYFAQTYADDGVRMSIDGKKVIDEWGTSSGKLAQAFIPTLSNATHTVKTDYYEASGRASFFANVEPLGNWIAYYYNNSDTSGTPANAKVITPNEDSGFTEDHAYDAPMDNVEKNNYSARYVTAKRLTAGDYYLEAIADDGVQVLVDGQVVLDRWSSGNNKKDAAKVTIKNGDQGTLHWIEVRYLEETGKSNIDFSIKPYKESDLYHKDAWTLSYYPNIIDPDKPVSSDQVVKIEEADDIDFDWQYESPTAGIPANRFSIIMQKQINISKAGNYDFTLDADDGVRLEVDGKVIIDSWNTDKGLREEKAKYMDAGWHDVKIYYYENTGRANVSFTFKESVKKEIVKEYSSYSLSLDAMTDLQMKAAPKTDTRYDIYLREDAIYQSGGSYKVNGSDWNVRTGPGTQYGVHDGRFRSGDIVSLLSSSKDSQGYTWYKLGGWVPPTRTDLKYQINPDNFQSTLQEQLQFAKLSDPGSINVSEVNDKVLNGKGILAGKAASFQKGAEEYGVNAVYLISHAILETGNGSSQLAKGYTYNGKTVYNMYGIGANDNNALLGGAKLAYDRGWFTPEAAIIGGAEFVRKDYIDLGQDTIYKMRWNPEKAVSNGYATHQYATDIGWASKQTYNMYKIYNILDSYSITLDIPKYK</sequence>
<reference evidence="3 4" key="1">
    <citation type="submission" date="2017-07" db="EMBL/GenBank/DDBJ databases">
        <title>Isolation and whole genome analysis of endospore-forming bacteria from heroin.</title>
        <authorList>
            <person name="Kalinowski J."/>
            <person name="Ahrens B."/>
            <person name="Al-Dilaimi A."/>
            <person name="Winkler A."/>
            <person name="Wibberg D."/>
            <person name="Schleenbecker U."/>
            <person name="Ruckert C."/>
            <person name="Wolfel R."/>
            <person name="Grass G."/>
        </authorList>
    </citation>
    <scope>NUCLEOTIDE SEQUENCE [LARGE SCALE GENOMIC DNA]</scope>
    <source>
        <strain evidence="3 4">7517-1</strain>
    </source>
</reference>
<dbReference type="Gene3D" id="1.10.530.10">
    <property type="match status" value="1"/>
</dbReference>